<protein>
    <submittedName>
        <fullName evidence="2">DNA-binding transcriptional regulator, AcrR family</fullName>
    </submittedName>
</protein>
<feature type="domain" description="Tetracyclin repressor-like C-terminal" evidence="1">
    <location>
        <begin position="101"/>
        <end position="227"/>
    </location>
</feature>
<proteinExistence type="predicted"/>
<dbReference type="AlphaFoldDB" id="A0A1G4VWJ4"/>
<dbReference type="Pfam" id="PF17931">
    <property type="entry name" value="TetR_C_23"/>
    <property type="match status" value="1"/>
</dbReference>
<gene>
    <name evidence="2" type="ORF">SAMN02927925_01811</name>
</gene>
<keyword evidence="2" id="KW-0238">DNA-binding</keyword>
<dbReference type="Gene3D" id="1.10.357.10">
    <property type="entry name" value="Tetracycline Repressor, domain 2"/>
    <property type="match status" value="1"/>
</dbReference>
<accession>A0A1G4VWJ4</accession>
<organism evidence="2 3">
    <name type="scientific">Flavobacterium saliperosum</name>
    <dbReference type="NCBI Taxonomy" id="329186"/>
    <lineage>
        <taxon>Bacteria</taxon>
        <taxon>Pseudomonadati</taxon>
        <taxon>Bacteroidota</taxon>
        <taxon>Flavobacteriia</taxon>
        <taxon>Flavobacteriales</taxon>
        <taxon>Flavobacteriaceae</taxon>
        <taxon>Flavobacterium</taxon>
    </lineage>
</organism>
<dbReference type="InterPro" id="IPR041673">
    <property type="entry name" value="TetR_C_23"/>
</dbReference>
<dbReference type="eggNOG" id="ENOG502Z7VU">
    <property type="taxonomic scope" value="Bacteria"/>
</dbReference>
<dbReference type="STRING" id="329186.SAMN02927925_01811"/>
<evidence type="ECO:0000313" key="2">
    <source>
        <dbReference type="EMBL" id="SCX12515.1"/>
    </source>
</evidence>
<reference evidence="2 3" key="1">
    <citation type="submission" date="2016-10" db="EMBL/GenBank/DDBJ databases">
        <authorList>
            <person name="de Groot N.N."/>
        </authorList>
    </citation>
    <scope>NUCLEOTIDE SEQUENCE [LARGE SCALE GENOMIC DNA]</scope>
    <source>
        <strain evidence="2 3">CGMCC 1.3801</strain>
    </source>
</reference>
<evidence type="ECO:0000313" key="3">
    <source>
        <dbReference type="Proteomes" id="UP000182124"/>
    </source>
</evidence>
<dbReference type="EMBL" id="FMTY01000004">
    <property type="protein sequence ID" value="SCX12515.1"/>
    <property type="molecule type" value="Genomic_DNA"/>
</dbReference>
<dbReference type="SUPFAM" id="SSF48498">
    <property type="entry name" value="Tetracyclin repressor-like, C-terminal domain"/>
    <property type="match status" value="1"/>
</dbReference>
<sequence length="240" mass="28267">MFSLCLNLLDKKVIMATQRKKKNITDEQIVTWYTDFCMTNGKKPSSVYEFSKQNAFEETDFYKHFSSFESLESEYFSKMFHYTLELLAENKEYLEYDPAQKLTSFYFTFFEMATANRSFVKYLLEDGTLPLKNILKLKQLRLDFLNYVKTVLDAPLKLDNEKIKSLQNKLVAEGAWIQFLSIIGFWLKDTSPNFEKTDIYIEKSVKAAFDMVYNVPVESIIDFGKFIWKEKMGDAFTSNK</sequence>
<dbReference type="Proteomes" id="UP000182124">
    <property type="component" value="Unassembled WGS sequence"/>
</dbReference>
<evidence type="ECO:0000259" key="1">
    <source>
        <dbReference type="Pfam" id="PF17931"/>
    </source>
</evidence>
<dbReference type="GO" id="GO:0003677">
    <property type="term" value="F:DNA binding"/>
    <property type="evidence" value="ECO:0007669"/>
    <property type="project" value="UniProtKB-KW"/>
</dbReference>
<name>A0A1G4VWJ4_9FLAO</name>
<dbReference type="InterPro" id="IPR036271">
    <property type="entry name" value="Tet_transcr_reg_TetR-rel_C_sf"/>
</dbReference>